<dbReference type="Pfam" id="PF00535">
    <property type="entry name" value="Glycos_transf_2"/>
    <property type="match status" value="1"/>
</dbReference>
<feature type="domain" description="Glycosyltransferase 2-like" evidence="1">
    <location>
        <begin position="4"/>
        <end position="141"/>
    </location>
</feature>
<keyword evidence="3" id="KW-1185">Reference proteome</keyword>
<dbReference type="Gene3D" id="3.90.550.10">
    <property type="entry name" value="Spore Coat Polysaccharide Biosynthesis Protein SpsA, Chain A"/>
    <property type="match status" value="1"/>
</dbReference>
<gene>
    <name evidence="2" type="ORF">I8752_25630</name>
</gene>
<reference evidence="2 3" key="1">
    <citation type="journal article" date="2021" name="Int. J. Syst. Evol. Microbiol.">
        <title>Amazonocrinis nigriterrae gen. nov., sp. nov., Atlanticothrix silvestris gen. nov., sp. nov. and Dendronalium phyllosphericum gen. nov., sp. nov., nostocacean cyanobacteria from Brazilian environments.</title>
        <authorList>
            <person name="Alvarenga D.O."/>
            <person name="Andreote A.P.D."/>
            <person name="Branco L.H.Z."/>
            <person name="Delbaje E."/>
            <person name="Cruz R.B."/>
            <person name="Varani A.M."/>
            <person name="Fiore M.F."/>
        </authorList>
    </citation>
    <scope>NUCLEOTIDE SEQUENCE [LARGE SCALE GENOMIC DNA]</scope>
    <source>
        <strain evidence="2 3">CENA369</strain>
    </source>
</reference>
<dbReference type="AlphaFoldDB" id="A0A8J7I7L9"/>
<evidence type="ECO:0000313" key="3">
    <source>
        <dbReference type="Proteomes" id="UP000662314"/>
    </source>
</evidence>
<dbReference type="Proteomes" id="UP000662314">
    <property type="component" value="Unassembled WGS sequence"/>
</dbReference>
<dbReference type="InterPro" id="IPR001173">
    <property type="entry name" value="Glyco_trans_2-like"/>
</dbReference>
<dbReference type="InterPro" id="IPR029044">
    <property type="entry name" value="Nucleotide-diphossugar_trans"/>
</dbReference>
<proteinExistence type="predicted"/>
<evidence type="ECO:0000313" key="2">
    <source>
        <dbReference type="EMBL" id="MBH8576310.1"/>
    </source>
</evidence>
<evidence type="ECO:0000259" key="1">
    <source>
        <dbReference type="Pfam" id="PF00535"/>
    </source>
</evidence>
<sequence length="286" mass="32757">MFHTVIIPSAKRPQILHETIASMLQQQTPADQILITVADKSYVLPETLAFPKVQIVLARPGLCQQVNDAIPYIDSCATFVSILDDDVELAPDYFTHARIFSEEHPEVAAFSGFLVRNGNVERSEGRSLLLSFTDEPDRSFEIQSTVYGCNINTRPEVLRTVKFDERLPLYGWLCDADFGFRCRKFGICVSYNACRLVHLMTSSGRISGTRMGFAQIMNPYYLYRKGVIPFWEVLQSHWLIATRNNLIKLFFLDQKIDRQGRLKGNIIAFFMILRGQIEPEFMEKLS</sequence>
<dbReference type="RefSeq" id="WP_214435046.1">
    <property type="nucleotide sequence ID" value="NZ_CAWPUQ010000155.1"/>
</dbReference>
<protein>
    <submittedName>
        <fullName evidence="2">Glycosyltransferase</fullName>
    </submittedName>
</protein>
<accession>A0A8J7I7L9</accession>
<organism evidence="2 3">
    <name type="scientific">Dendronalium phyllosphericum CENA369</name>
    <dbReference type="NCBI Taxonomy" id="1725256"/>
    <lineage>
        <taxon>Bacteria</taxon>
        <taxon>Bacillati</taxon>
        <taxon>Cyanobacteriota</taxon>
        <taxon>Cyanophyceae</taxon>
        <taxon>Nostocales</taxon>
        <taxon>Nostocaceae</taxon>
        <taxon>Dendronalium</taxon>
        <taxon>Dendronalium phyllosphericum</taxon>
    </lineage>
</organism>
<dbReference type="SUPFAM" id="SSF53448">
    <property type="entry name" value="Nucleotide-diphospho-sugar transferases"/>
    <property type="match status" value="1"/>
</dbReference>
<comment type="caution">
    <text evidence="2">The sequence shown here is derived from an EMBL/GenBank/DDBJ whole genome shotgun (WGS) entry which is preliminary data.</text>
</comment>
<dbReference type="EMBL" id="JAECZA010000228">
    <property type="protein sequence ID" value="MBH8576310.1"/>
    <property type="molecule type" value="Genomic_DNA"/>
</dbReference>
<dbReference type="CDD" id="cd00761">
    <property type="entry name" value="Glyco_tranf_GTA_type"/>
    <property type="match status" value="1"/>
</dbReference>
<name>A0A8J7I7L9_9NOST</name>